<dbReference type="InterPro" id="IPR044730">
    <property type="entry name" value="RNase_H-like_dom_plant"/>
</dbReference>
<proteinExistence type="predicted"/>
<dbReference type="CDD" id="cd06222">
    <property type="entry name" value="RNase_H_like"/>
    <property type="match status" value="1"/>
</dbReference>
<name>A0ABD2XXA8_9GENT</name>
<sequence length="124" mass="14116">MIRIQDHIQIICGLHEGLKTGQDQEIAKAIRFALIKAAEHGWKEFQVEAENKLVIEMLTKGCSNHREAAPVLEDVLDLSSWFHKCSFVHIRKSSNSLSNRVAVLAKSLLHDVVWLESFPAWARM</sequence>
<dbReference type="Gene3D" id="3.30.420.10">
    <property type="entry name" value="Ribonuclease H-like superfamily/Ribonuclease H"/>
    <property type="match status" value="1"/>
</dbReference>
<dbReference type="InterPro" id="IPR002156">
    <property type="entry name" value="RNaseH_domain"/>
</dbReference>
<organism evidence="2 3">
    <name type="scientific">Cinchona calisaya</name>
    <dbReference type="NCBI Taxonomy" id="153742"/>
    <lineage>
        <taxon>Eukaryota</taxon>
        <taxon>Viridiplantae</taxon>
        <taxon>Streptophyta</taxon>
        <taxon>Embryophyta</taxon>
        <taxon>Tracheophyta</taxon>
        <taxon>Spermatophyta</taxon>
        <taxon>Magnoliopsida</taxon>
        <taxon>eudicotyledons</taxon>
        <taxon>Gunneridae</taxon>
        <taxon>Pentapetalae</taxon>
        <taxon>asterids</taxon>
        <taxon>lamiids</taxon>
        <taxon>Gentianales</taxon>
        <taxon>Rubiaceae</taxon>
        <taxon>Cinchonoideae</taxon>
        <taxon>Cinchoneae</taxon>
        <taxon>Cinchona</taxon>
    </lineage>
</organism>
<dbReference type="Pfam" id="PF13456">
    <property type="entry name" value="RVT_3"/>
    <property type="match status" value="1"/>
</dbReference>
<dbReference type="PANTHER" id="PTHR47723">
    <property type="entry name" value="OS05G0353850 PROTEIN"/>
    <property type="match status" value="1"/>
</dbReference>
<dbReference type="EMBL" id="JBJUIK010000017">
    <property type="protein sequence ID" value="KAL3498890.1"/>
    <property type="molecule type" value="Genomic_DNA"/>
</dbReference>
<dbReference type="Proteomes" id="UP001630127">
    <property type="component" value="Unassembled WGS sequence"/>
</dbReference>
<evidence type="ECO:0000313" key="3">
    <source>
        <dbReference type="Proteomes" id="UP001630127"/>
    </source>
</evidence>
<dbReference type="PANTHER" id="PTHR47723:SF21">
    <property type="entry name" value="POLYNUCLEOTIDYL TRANSFERASE, RIBONUCLEASE H-LIKE SUPERFAMILY PROTEIN"/>
    <property type="match status" value="1"/>
</dbReference>
<dbReference type="InterPro" id="IPR036397">
    <property type="entry name" value="RNaseH_sf"/>
</dbReference>
<feature type="domain" description="RNase H type-1" evidence="1">
    <location>
        <begin position="16"/>
        <end position="102"/>
    </location>
</feature>
<gene>
    <name evidence="2" type="ORF">ACH5RR_041622</name>
</gene>
<dbReference type="InterPro" id="IPR053151">
    <property type="entry name" value="RNase_H-like"/>
</dbReference>
<protein>
    <recommendedName>
        <fullName evidence="1">RNase H type-1 domain-containing protein</fullName>
    </recommendedName>
</protein>
<reference evidence="2 3" key="1">
    <citation type="submission" date="2024-11" db="EMBL/GenBank/DDBJ databases">
        <title>A near-complete genome assembly of Cinchona calisaya.</title>
        <authorList>
            <person name="Lian D.C."/>
            <person name="Zhao X.W."/>
            <person name="Wei L."/>
        </authorList>
    </citation>
    <scope>NUCLEOTIDE SEQUENCE [LARGE SCALE GENOMIC DNA]</scope>
    <source>
        <tissue evidence="2">Nenye</tissue>
    </source>
</reference>
<dbReference type="AlphaFoldDB" id="A0ABD2XXA8"/>
<keyword evidence="3" id="KW-1185">Reference proteome</keyword>
<comment type="caution">
    <text evidence="2">The sequence shown here is derived from an EMBL/GenBank/DDBJ whole genome shotgun (WGS) entry which is preliminary data.</text>
</comment>
<evidence type="ECO:0000313" key="2">
    <source>
        <dbReference type="EMBL" id="KAL3498890.1"/>
    </source>
</evidence>
<accession>A0ABD2XXA8</accession>
<evidence type="ECO:0000259" key="1">
    <source>
        <dbReference type="Pfam" id="PF13456"/>
    </source>
</evidence>